<sequence>MGHISLWKANEQWRLKVIENLLSVARLLEKGYKFKAFVETQSGCKMQVIRSNNEVEYTSKKIFQDASIEHQLTAPYTP</sequence>
<evidence type="ECO:0000313" key="1">
    <source>
        <dbReference type="EMBL" id="KAA3456004.1"/>
    </source>
</evidence>
<protein>
    <submittedName>
        <fullName evidence="1">Retrovirus-related Pol polyprotein from transposon TNT 1-94</fullName>
    </submittedName>
</protein>
<dbReference type="Proteomes" id="UP000325315">
    <property type="component" value="Unassembled WGS sequence"/>
</dbReference>
<dbReference type="EMBL" id="SMMG02000012">
    <property type="protein sequence ID" value="KAA3456004.1"/>
    <property type="molecule type" value="Genomic_DNA"/>
</dbReference>
<evidence type="ECO:0000313" key="2">
    <source>
        <dbReference type="Proteomes" id="UP000325315"/>
    </source>
</evidence>
<dbReference type="OrthoDB" id="1072921at2759"/>
<dbReference type="InterPro" id="IPR012337">
    <property type="entry name" value="RNaseH-like_sf"/>
</dbReference>
<organism evidence="1 2">
    <name type="scientific">Gossypium australe</name>
    <dbReference type="NCBI Taxonomy" id="47621"/>
    <lineage>
        <taxon>Eukaryota</taxon>
        <taxon>Viridiplantae</taxon>
        <taxon>Streptophyta</taxon>
        <taxon>Embryophyta</taxon>
        <taxon>Tracheophyta</taxon>
        <taxon>Spermatophyta</taxon>
        <taxon>Magnoliopsida</taxon>
        <taxon>eudicotyledons</taxon>
        <taxon>Gunneridae</taxon>
        <taxon>Pentapetalae</taxon>
        <taxon>rosids</taxon>
        <taxon>malvids</taxon>
        <taxon>Malvales</taxon>
        <taxon>Malvaceae</taxon>
        <taxon>Malvoideae</taxon>
        <taxon>Gossypium</taxon>
    </lineage>
</organism>
<keyword evidence="2" id="KW-1185">Reference proteome</keyword>
<accession>A0A5B6UHG4</accession>
<reference evidence="2" key="1">
    <citation type="journal article" date="2019" name="Plant Biotechnol. J.">
        <title>Genome sequencing of the Australian wild diploid species Gossypium australe highlights disease resistance and delayed gland morphogenesis.</title>
        <authorList>
            <person name="Cai Y."/>
            <person name="Cai X."/>
            <person name="Wang Q."/>
            <person name="Wang P."/>
            <person name="Zhang Y."/>
            <person name="Cai C."/>
            <person name="Xu Y."/>
            <person name="Wang K."/>
            <person name="Zhou Z."/>
            <person name="Wang C."/>
            <person name="Geng S."/>
            <person name="Li B."/>
            <person name="Dong Q."/>
            <person name="Hou Y."/>
            <person name="Wang H."/>
            <person name="Ai P."/>
            <person name="Liu Z."/>
            <person name="Yi F."/>
            <person name="Sun M."/>
            <person name="An G."/>
            <person name="Cheng J."/>
            <person name="Zhang Y."/>
            <person name="Shi Q."/>
            <person name="Xie Y."/>
            <person name="Shi X."/>
            <person name="Chang Y."/>
            <person name="Huang F."/>
            <person name="Chen Y."/>
            <person name="Hong S."/>
            <person name="Mi L."/>
            <person name="Sun Q."/>
            <person name="Zhang L."/>
            <person name="Zhou B."/>
            <person name="Peng R."/>
            <person name="Zhang X."/>
            <person name="Liu F."/>
        </authorList>
    </citation>
    <scope>NUCLEOTIDE SEQUENCE [LARGE SCALE GENOMIC DNA]</scope>
    <source>
        <strain evidence="2">cv. PA1801</strain>
    </source>
</reference>
<dbReference type="SUPFAM" id="SSF53098">
    <property type="entry name" value="Ribonuclease H-like"/>
    <property type="match status" value="1"/>
</dbReference>
<proteinExistence type="predicted"/>
<comment type="caution">
    <text evidence="1">The sequence shown here is derived from an EMBL/GenBank/DDBJ whole genome shotgun (WGS) entry which is preliminary data.</text>
</comment>
<name>A0A5B6UHG4_9ROSI</name>
<dbReference type="AlphaFoldDB" id="A0A5B6UHG4"/>
<gene>
    <name evidence="1" type="ORF">EPI10_018965</name>
</gene>